<dbReference type="RefSeq" id="WP_265591242.1">
    <property type="nucleotide sequence ID" value="NZ_AP025285.1"/>
</dbReference>
<keyword evidence="4" id="KW-0378">Hydrolase</keyword>
<dbReference type="AlphaFoldDB" id="A0AAU9D7U0"/>
<dbReference type="Pfam" id="PF01966">
    <property type="entry name" value="HD"/>
    <property type="match status" value="1"/>
</dbReference>
<dbReference type="KEGG" id="lcal:ATTO_10160"/>
<gene>
    <name evidence="8" type="ORF">ATTO_10160</name>
</gene>
<keyword evidence="9" id="KW-1185">Reference proteome</keyword>
<protein>
    <recommendedName>
        <fullName evidence="1">bis(5'-nucleosyl)-tetraphosphatase (symmetrical)</fullName>
        <ecNumber evidence="1">3.6.1.41</ecNumber>
    </recommendedName>
</protein>
<dbReference type="Proteomes" id="UP001431186">
    <property type="component" value="Chromosome"/>
</dbReference>
<evidence type="ECO:0000313" key="8">
    <source>
        <dbReference type="EMBL" id="BDC91144.1"/>
    </source>
</evidence>
<dbReference type="InterPro" id="IPR051094">
    <property type="entry name" value="Diverse_Catalytic_Enzymes"/>
</dbReference>
<keyword evidence="2" id="KW-0479">Metal-binding</keyword>
<dbReference type="InterPro" id="IPR005249">
    <property type="entry name" value="YqeK"/>
</dbReference>
<keyword evidence="3" id="KW-0547">Nucleotide-binding</keyword>
<evidence type="ECO:0000256" key="3">
    <source>
        <dbReference type="ARBA" id="ARBA00022741"/>
    </source>
</evidence>
<dbReference type="InterPro" id="IPR003607">
    <property type="entry name" value="HD/PDEase_dom"/>
</dbReference>
<evidence type="ECO:0000256" key="6">
    <source>
        <dbReference type="ARBA" id="ARBA00049417"/>
    </source>
</evidence>
<evidence type="ECO:0000256" key="5">
    <source>
        <dbReference type="ARBA" id="ARBA00023004"/>
    </source>
</evidence>
<accession>A0AAU9D7U0</accession>
<dbReference type="GO" id="GO:0000166">
    <property type="term" value="F:nucleotide binding"/>
    <property type="evidence" value="ECO:0007669"/>
    <property type="project" value="UniProtKB-KW"/>
</dbReference>
<dbReference type="EMBL" id="AP025285">
    <property type="protein sequence ID" value="BDC91144.1"/>
    <property type="molecule type" value="Genomic_DNA"/>
</dbReference>
<evidence type="ECO:0000259" key="7">
    <source>
        <dbReference type="SMART" id="SM00471"/>
    </source>
</evidence>
<dbReference type="SMART" id="SM00471">
    <property type="entry name" value="HDc"/>
    <property type="match status" value="1"/>
</dbReference>
<dbReference type="InterPro" id="IPR006674">
    <property type="entry name" value="HD_domain"/>
</dbReference>
<dbReference type="NCBIfam" id="TIGR00277">
    <property type="entry name" value="HDIG"/>
    <property type="match status" value="1"/>
</dbReference>
<keyword evidence="5" id="KW-0408">Iron</keyword>
<dbReference type="NCBIfam" id="TIGR00488">
    <property type="entry name" value="bis(5'-nucleosyl)-tetraphosphatase (symmetrical) YqeK"/>
    <property type="match status" value="1"/>
</dbReference>
<evidence type="ECO:0000256" key="1">
    <source>
        <dbReference type="ARBA" id="ARBA00012506"/>
    </source>
</evidence>
<proteinExistence type="predicted"/>
<dbReference type="EC" id="3.6.1.41" evidence="1"/>
<name>A0AAU9D7U0_9ACTN</name>
<dbReference type="InterPro" id="IPR006675">
    <property type="entry name" value="HDIG_dom"/>
</dbReference>
<dbReference type="PANTHER" id="PTHR35795">
    <property type="entry name" value="SLR1885 PROTEIN"/>
    <property type="match status" value="1"/>
</dbReference>
<comment type="catalytic activity">
    <reaction evidence="6">
        <text>P(1),P(4)-bis(5'-adenosyl) tetraphosphate + H2O = 2 ADP + 2 H(+)</text>
        <dbReference type="Rhea" id="RHEA:24252"/>
        <dbReference type="ChEBI" id="CHEBI:15377"/>
        <dbReference type="ChEBI" id="CHEBI:15378"/>
        <dbReference type="ChEBI" id="CHEBI:58141"/>
        <dbReference type="ChEBI" id="CHEBI:456216"/>
        <dbReference type="EC" id="3.6.1.41"/>
    </reaction>
</comment>
<feature type="domain" description="HD/PDEase" evidence="7">
    <location>
        <begin position="50"/>
        <end position="178"/>
    </location>
</feature>
<dbReference type="PANTHER" id="PTHR35795:SF1">
    <property type="entry name" value="BIS(5'-NUCLEOSYL)-TETRAPHOSPHATASE, SYMMETRICAL"/>
    <property type="match status" value="1"/>
</dbReference>
<evidence type="ECO:0000313" key="9">
    <source>
        <dbReference type="Proteomes" id="UP001431186"/>
    </source>
</evidence>
<evidence type="ECO:0000256" key="2">
    <source>
        <dbReference type="ARBA" id="ARBA00022723"/>
    </source>
</evidence>
<dbReference type="GO" id="GO:0046872">
    <property type="term" value="F:metal ion binding"/>
    <property type="evidence" value="ECO:0007669"/>
    <property type="project" value="UniProtKB-KW"/>
</dbReference>
<dbReference type="Gene3D" id="1.10.3210.10">
    <property type="entry name" value="Hypothetical protein af1432"/>
    <property type="match status" value="1"/>
</dbReference>
<sequence length="229" mass="25117">MTANHSKETCEEPGTLDYFQALVAAPSRLDEAQQAQVAQLEADLAEHMASKPRRLAHSLSVGHTAEALAQLYGADPYKARVAGILHDWEKVLPDDTLVEEAQEAQIDFGVDLYKVKPMIHGVLAAQRLPDRYPWLDQETLDAIACHTTGVKDPGPLSQVLFVADGIEPLRGSKGPLDAQRCLVGKASLSELYLTSFCDGMVYVIATRRYLWPGTVDIYNALIQASKESK</sequence>
<dbReference type="GO" id="GO:0008803">
    <property type="term" value="F:bis(5'-nucleosyl)-tetraphosphatase (symmetrical) activity"/>
    <property type="evidence" value="ECO:0007669"/>
    <property type="project" value="UniProtKB-EC"/>
</dbReference>
<organism evidence="8 9">
    <name type="scientific">Leptogranulimonas caecicola</name>
    <dbReference type="NCBI Taxonomy" id="2894156"/>
    <lineage>
        <taxon>Bacteria</taxon>
        <taxon>Bacillati</taxon>
        <taxon>Actinomycetota</taxon>
        <taxon>Coriobacteriia</taxon>
        <taxon>Coriobacteriales</taxon>
        <taxon>Kribbibacteriaceae</taxon>
        <taxon>Leptogranulimonas</taxon>
    </lineage>
</organism>
<reference evidence="8" key="1">
    <citation type="submission" date="2021-11" db="EMBL/GenBank/DDBJ databases">
        <title>Complete genome sequence of Atopobiaceae bacterium TOC12.</title>
        <authorList>
            <person name="Morinaga K."/>
            <person name="Kusada H."/>
            <person name="Tamaki H."/>
        </authorList>
    </citation>
    <scope>NUCLEOTIDE SEQUENCE</scope>
    <source>
        <strain evidence="8">TOC12</strain>
    </source>
</reference>
<dbReference type="SUPFAM" id="SSF109604">
    <property type="entry name" value="HD-domain/PDEase-like"/>
    <property type="match status" value="1"/>
</dbReference>
<evidence type="ECO:0000256" key="4">
    <source>
        <dbReference type="ARBA" id="ARBA00022801"/>
    </source>
</evidence>